<comment type="caution">
    <text evidence="2">The sequence shown here is derived from an EMBL/GenBank/DDBJ whole genome shotgun (WGS) entry which is preliminary data.</text>
</comment>
<dbReference type="Pfam" id="PF08241">
    <property type="entry name" value="Methyltransf_11"/>
    <property type="match status" value="1"/>
</dbReference>
<evidence type="ECO:0000313" key="2">
    <source>
        <dbReference type="EMBL" id="KKR11507.1"/>
    </source>
</evidence>
<protein>
    <recommendedName>
        <fullName evidence="1">Methyltransferase type 11 domain-containing protein</fullName>
    </recommendedName>
</protein>
<gene>
    <name evidence="2" type="ORF">UT39_C0006G0013</name>
</gene>
<evidence type="ECO:0000313" key="3">
    <source>
        <dbReference type="Proteomes" id="UP000034246"/>
    </source>
</evidence>
<dbReference type="CDD" id="cd02440">
    <property type="entry name" value="AdoMet_MTases"/>
    <property type="match status" value="1"/>
</dbReference>
<dbReference type="GO" id="GO:0008757">
    <property type="term" value="F:S-adenosylmethionine-dependent methyltransferase activity"/>
    <property type="evidence" value="ECO:0007669"/>
    <property type="project" value="InterPro"/>
</dbReference>
<dbReference type="PANTHER" id="PTHR43591">
    <property type="entry name" value="METHYLTRANSFERASE"/>
    <property type="match status" value="1"/>
</dbReference>
<feature type="domain" description="Methyltransferase type 11" evidence="1">
    <location>
        <begin position="44"/>
        <end position="135"/>
    </location>
</feature>
<dbReference type="PANTHER" id="PTHR43591:SF110">
    <property type="entry name" value="RHODANESE DOMAIN-CONTAINING PROTEIN"/>
    <property type="match status" value="1"/>
</dbReference>
<dbReference type="SUPFAM" id="SSF53335">
    <property type="entry name" value="S-adenosyl-L-methionine-dependent methyltransferases"/>
    <property type="match status" value="1"/>
</dbReference>
<accession>A0A0G0RCT1</accession>
<dbReference type="STRING" id="1618550.UT39_C0006G0013"/>
<name>A0A0G0RCT1_9BACT</name>
<dbReference type="InterPro" id="IPR013216">
    <property type="entry name" value="Methyltransf_11"/>
</dbReference>
<dbReference type="EMBL" id="LBWP01000006">
    <property type="protein sequence ID" value="KKR11507.1"/>
    <property type="molecule type" value="Genomic_DNA"/>
</dbReference>
<reference evidence="2 3" key="1">
    <citation type="journal article" date="2015" name="Nature">
        <title>rRNA introns, odd ribosomes, and small enigmatic genomes across a large radiation of phyla.</title>
        <authorList>
            <person name="Brown C.T."/>
            <person name="Hug L.A."/>
            <person name="Thomas B.C."/>
            <person name="Sharon I."/>
            <person name="Castelle C.J."/>
            <person name="Singh A."/>
            <person name="Wilkins M.J."/>
            <person name="Williams K.H."/>
            <person name="Banfield J.F."/>
        </authorList>
    </citation>
    <scope>NUCLEOTIDE SEQUENCE [LARGE SCALE GENOMIC DNA]</scope>
</reference>
<dbReference type="Proteomes" id="UP000034246">
    <property type="component" value="Unassembled WGS sequence"/>
</dbReference>
<evidence type="ECO:0000259" key="1">
    <source>
        <dbReference type="Pfam" id="PF08241"/>
    </source>
</evidence>
<dbReference type="AlphaFoldDB" id="A0A0G0RCT1"/>
<organism evidence="2 3">
    <name type="scientific">Candidatus Woesebacteria bacterium GW2011_GWA1_39_21</name>
    <dbReference type="NCBI Taxonomy" id="1618550"/>
    <lineage>
        <taxon>Bacteria</taxon>
        <taxon>Candidatus Woeseibacteriota</taxon>
    </lineage>
</organism>
<dbReference type="PATRIC" id="fig|1618550.3.peg.460"/>
<sequence length="266" mass="31522">MKDELKEETLKKLLQKFWYIPSDVVLRTYEALLWNKIKFIHPNLDVGCGDGEVDDFLFKGKYFDCAIDVIESDIPKARKLSIYKKVIKADARALPFKNNSFSQVISNSSFEHIQNDAKAISEISRVLKKGGFFCFTTTNNFLKKELKKITASDERFISYNERVKHFHYRSLQSWKKILFKNGLKIRKHYLYMDEDTVKVWFLLFRMFTFKIKKRELWSYLSSSKITKFIPSSIVAKVELFVLKKVVRFEFSQTQGHWLYIEAVKTI</sequence>
<dbReference type="Gene3D" id="3.40.50.150">
    <property type="entry name" value="Vaccinia Virus protein VP39"/>
    <property type="match status" value="1"/>
</dbReference>
<dbReference type="InterPro" id="IPR029063">
    <property type="entry name" value="SAM-dependent_MTases_sf"/>
</dbReference>
<proteinExistence type="predicted"/>